<dbReference type="Pfam" id="PF07238">
    <property type="entry name" value="PilZ"/>
    <property type="match status" value="1"/>
</dbReference>
<dbReference type="Pfam" id="PF12945">
    <property type="entry name" value="PilZNR"/>
    <property type="match status" value="1"/>
</dbReference>
<keyword evidence="3" id="KW-0282">Flagellum</keyword>
<dbReference type="STRING" id="84698.SAMN04488528_100234"/>
<dbReference type="Proteomes" id="UP000198619">
    <property type="component" value="Unassembled WGS sequence"/>
</dbReference>
<proteinExistence type="predicted"/>
<dbReference type="Gene3D" id="2.40.10.220">
    <property type="entry name" value="predicted glycosyltransferase like domains"/>
    <property type="match status" value="1"/>
</dbReference>
<dbReference type="AlphaFoldDB" id="A0A1I0VFJ0"/>
<dbReference type="GO" id="GO:0035438">
    <property type="term" value="F:cyclic-di-GMP binding"/>
    <property type="evidence" value="ECO:0007669"/>
    <property type="project" value="InterPro"/>
</dbReference>
<feature type="domain" description="PilZ" evidence="1">
    <location>
        <begin position="94"/>
        <end position="197"/>
    </location>
</feature>
<name>A0A1I0VFJ0_9CLOT</name>
<dbReference type="SUPFAM" id="SSF141371">
    <property type="entry name" value="PilZ domain-like"/>
    <property type="match status" value="1"/>
</dbReference>
<evidence type="ECO:0000313" key="3">
    <source>
        <dbReference type="EMBL" id="SFA74988.1"/>
    </source>
</evidence>
<dbReference type="InterPro" id="IPR009926">
    <property type="entry name" value="T3SS_YcgR_PilZN"/>
</dbReference>
<evidence type="ECO:0000259" key="1">
    <source>
        <dbReference type="Pfam" id="PF07238"/>
    </source>
</evidence>
<keyword evidence="4" id="KW-1185">Reference proteome</keyword>
<dbReference type="EMBL" id="FOKI01000002">
    <property type="protein sequence ID" value="SFA74988.1"/>
    <property type="molecule type" value="Genomic_DNA"/>
</dbReference>
<sequence>MMRIDMDVNGKLDLYWNDEIFKTDVQDVTEEYIAIGIPMHNGSYLALAKGDLIELVYYDDLSLYGFTSEVIGRSREGMVHQIFIKHPESWRKIQRRNFVRVGIIQYINYEVLKDGDYSEKKNGIIIDLSGGGLRLKTAEKLGQGDIIRVFIKNEEVNIVGNGKIVRIEKDTDGRFLYGVSFEEIDGLSRERVIQYVFNIMRKQRKLALKEE</sequence>
<organism evidence="3 4">
    <name type="scientific">Clostridium frigidicarnis</name>
    <dbReference type="NCBI Taxonomy" id="84698"/>
    <lineage>
        <taxon>Bacteria</taxon>
        <taxon>Bacillati</taxon>
        <taxon>Bacillota</taxon>
        <taxon>Clostridia</taxon>
        <taxon>Eubacteriales</taxon>
        <taxon>Clostridiaceae</taxon>
        <taxon>Clostridium</taxon>
    </lineage>
</organism>
<evidence type="ECO:0000313" key="4">
    <source>
        <dbReference type="Proteomes" id="UP000198619"/>
    </source>
</evidence>
<keyword evidence="3" id="KW-0969">Cilium</keyword>
<evidence type="ECO:0000259" key="2">
    <source>
        <dbReference type="Pfam" id="PF12945"/>
    </source>
</evidence>
<accession>A0A1I0VFJ0</accession>
<feature type="domain" description="Type III secretion system flagellar brake protein YcgR PilZN" evidence="2">
    <location>
        <begin position="8"/>
        <end position="87"/>
    </location>
</feature>
<reference evidence="3 4" key="1">
    <citation type="submission" date="2016-10" db="EMBL/GenBank/DDBJ databases">
        <authorList>
            <person name="de Groot N.N."/>
        </authorList>
    </citation>
    <scope>NUCLEOTIDE SEQUENCE [LARGE SCALE GENOMIC DNA]</scope>
    <source>
        <strain evidence="3 4">DSM 12271</strain>
    </source>
</reference>
<dbReference type="InterPro" id="IPR009875">
    <property type="entry name" value="PilZ_domain"/>
</dbReference>
<keyword evidence="3" id="KW-0966">Cell projection</keyword>
<protein>
    <submittedName>
        <fullName evidence="3">C-di-GMP-binding flagellar brake protein YcgR, contains PilZNR and PilZ domains</fullName>
    </submittedName>
</protein>
<gene>
    <name evidence="3" type="ORF">SAMN04488528_100234</name>
</gene>